<sequence>MIIFPIVVFLVQSSWGFLEDAYYPMDTPDSYVYNEDSLDNDVLHPLQRRNSNNNFLRFGRGENRLDQEYEDYDDLARPTRSGKEDKNELFLRFGRNKQNFLRFGRDPSNSNTNNYPRIPRDRFLRYGRSTEEEKKRSKRDTSGAGEPEEYKRAGTGNFIRFGRDPLSFLASPTAETDNSRVEIQDLMDKLKLIHNSPLIRLLSELAVTRQENKKCSS</sequence>
<protein>
    <submittedName>
        <fullName evidence="9">Uncharacterized protein</fullName>
    </submittedName>
</protein>
<name>A0A9P0BE10_BRAAE</name>
<gene>
    <name evidence="9" type="ORF">MELIAE_LOCUS10658</name>
</gene>
<evidence type="ECO:0000256" key="3">
    <source>
        <dbReference type="ARBA" id="ARBA00022525"/>
    </source>
</evidence>
<feature type="signal peptide" evidence="8">
    <location>
        <begin position="1"/>
        <end position="16"/>
    </location>
</feature>
<dbReference type="Proteomes" id="UP001154078">
    <property type="component" value="Chromosome 7"/>
</dbReference>
<dbReference type="PANTHER" id="PTHR20986:SF22">
    <property type="entry name" value="FMRFAMIDE-RELATED PEPTIDES"/>
    <property type="match status" value="1"/>
</dbReference>
<dbReference type="EMBL" id="OV121138">
    <property type="protein sequence ID" value="CAH0561018.1"/>
    <property type="molecule type" value="Genomic_DNA"/>
</dbReference>
<keyword evidence="5" id="KW-0027">Amidation</keyword>
<dbReference type="InterPro" id="IPR051041">
    <property type="entry name" value="FMRFamide-related_np"/>
</dbReference>
<feature type="region of interest" description="Disordered" evidence="7">
    <location>
        <begin position="125"/>
        <end position="156"/>
    </location>
</feature>
<reference evidence="9" key="1">
    <citation type="submission" date="2021-12" db="EMBL/GenBank/DDBJ databases">
        <authorList>
            <person name="King R."/>
        </authorList>
    </citation>
    <scope>NUCLEOTIDE SEQUENCE</scope>
</reference>
<accession>A0A9P0BE10</accession>
<proteinExistence type="inferred from homology"/>
<keyword evidence="4" id="KW-0677">Repeat</keyword>
<feature type="compositionally biased region" description="Basic and acidic residues" evidence="7">
    <location>
        <begin position="125"/>
        <end position="141"/>
    </location>
</feature>
<evidence type="ECO:0000256" key="6">
    <source>
        <dbReference type="ARBA" id="ARBA00023320"/>
    </source>
</evidence>
<evidence type="ECO:0000256" key="8">
    <source>
        <dbReference type="SAM" id="SignalP"/>
    </source>
</evidence>
<evidence type="ECO:0000313" key="10">
    <source>
        <dbReference type="Proteomes" id="UP001154078"/>
    </source>
</evidence>
<evidence type="ECO:0000313" key="9">
    <source>
        <dbReference type="EMBL" id="CAH0561018.1"/>
    </source>
</evidence>
<keyword evidence="8" id="KW-0732">Signal</keyword>
<dbReference type="AlphaFoldDB" id="A0A9P0BE10"/>
<evidence type="ECO:0000256" key="1">
    <source>
        <dbReference type="ARBA" id="ARBA00004613"/>
    </source>
</evidence>
<evidence type="ECO:0000256" key="4">
    <source>
        <dbReference type="ARBA" id="ARBA00022737"/>
    </source>
</evidence>
<keyword evidence="10" id="KW-1185">Reference proteome</keyword>
<evidence type="ECO:0000256" key="2">
    <source>
        <dbReference type="ARBA" id="ARBA00006356"/>
    </source>
</evidence>
<dbReference type="GO" id="GO:0005576">
    <property type="term" value="C:extracellular region"/>
    <property type="evidence" value="ECO:0007669"/>
    <property type="project" value="UniProtKB-SubCell"/>
</dbReference>
<organism evidence="9 10">
    <name type="scientific">Brassicogethes aeneus</name>
    <name type="common">Rape pollen beetle</name>
    <name type="synonym">Meligethes aeneus</name>
    <dbReference type="NCBI Taxonomy" id="1431903"/>
    <lineage>
        <taxon>Eukaryota</taxon>
        <taxon>Metazoa</taxon>
        <taxon>Ecdysozoa</taxon>
        <taxon>Arthropoda</taxon>
        <taxon>Hexapoda</taxon>
        <taxon>Insecta</taxon>
        <taxon>Pterygota</taxon>
        <taxon>Neoptera</taxon>
        <taxon>Endopterygota</taxon>
        <taxon>Coleoptera</taxon>
        <taxon>Polyphaga</taxon>
        <taxon>Cucujiformia</taxon>
        <taxon>Nitidulidae</taxon>
        <taxon>Meligethinae</taxon>
        <taxon>Brassicogethes</taxon>
    </lineage>
</organism>
<dbReference type="Pfam" id="PF01581">
    <property type="entry name" value="FARP"/>
    <property type="match status" value="4"/>
</dbReference>
<dbReference type="InterPro" id="IPR002544">
    <property type="entry name" value="FMRFamid-related_peptide-like"/>
</dbReference>
<dbReference type="OrthoDB" id="5813613at2759"/>
<feature type="chain" id="PRO_5040104982" evidence="8">
    <location>
        <begin position="17"/>
        <end position="217"/>
    </location>
</feature>
<dbReference type="GO" id="GO:0007218">
    <property type="term" value="P:neuropeptide signaling pathway"/>
    <property type="evidence" value="ECO:0007669"/>
    <property type="project" value="UniProtKB-KW"/>
</dbReference>
<evidence type="ECO:0000256" key="5">
    <source>
        <dbReference type="ARBA" id="ARBA00022815"/>
    </source>
</evidence>
<keyword evidence="6" id="KW-0527">Neuropeptide</keyword>
<evidence type="ECO:0000256" key="7">
    <source>
        <dbReference type="SAM" id="MobiDB-lite"/>
    </source>
</evidence>
<dbReference type="PANTHER" id="PTHR20986">
    <property type="entry name" value="FMRFAMIDE-RELATED PEPTIDES"/>
    <property type="match status" value="1"/>
</dbReference>
<comment type="subcellular location">
    <subcellularLocation>
        <location evidence="1">Secreted</location>
    </subcellularLocation>
</comment>
<comment type="similarity">
    <text evidence="2">Belongs to the FARP (FMRFamide related peptide) family.</text>
</comment>
<keyword evidence="3" id="KW-0964">Secreted</keyword>